<dbReference type="EMBL" id="AZDK01000026">
    <property type="protein sequence ID" value="KRK57240.1"/>
    <property type="molecule type" value="Genomic_DNA"/>
</dbReference>
<reference evidence="3 4" key="1">
    <citation type="journal article" date="2015" name="Genome Announc.">
        <title>Expanding the biotechnology potential of lactobacilli through comparative genomics of 213 strains and associated genera.</title>
        <authorList>
            <person name="Sun Z."/>
            <person name="Harris H.M."/>
            <person name="McCann A."/>
            <person name="Guo C."/>
            <person name="Argimon S."/>
            <person name="Zhang W."/>
            <person name="Yang X."/>
            <person name="Jeffery I.B."/>
            <person name="Cooney J.C."/>
            <person name="Kagawa T.F."/>
            <person name="Liu W."/>
            <person name="Song Y."/>
            <person name="Salvetti E."/>
            <person name="Wrobel A."/>
            <person name="Rasinkangas P."/>
            <person name="Parkhill J."/>
            <person name="Rea M.C."/>
            <person name="O'Sullivan O."/>
            <person name="Ritari J."/>
            <person name="Douillard F.P."/>
            <person name="Paul Ross R."/>
            <person name="Yang R."/>
            <person name="Briner A.E."/>
            <person name="Felis G.E."/>
            <person name="de Vos W.M."/>
            <person name="Barrangou R."/>
            <person name="Klaenhammer T.R."/>
            <person name="Caufield P.W."/>
            <person name="Cui Y."/>
            <person name="Zhang H."/>
            <person name="O'Toole P.W."/>
        </authorList>
    </citation>
    <scope>NUCLEOTIDE SEQUENCE [LARGE SCALE GENOMIC DNA]</scope>
    <source>
        <strain evidence="3 4">DSM 16041</strain>
    </source>
</reference>
<evidence type="ECO:0000313" key="3">
    <source>
        <dbReference type="EMBL" id="KRK57240.1"/>
    </source>
</evidence>
<feature type="chain" id="PRO_5045753321" description="Lipoprotein" evidence="2">
    <location>
        <begin position="20"/>
        <end position="141"/>
    </location>
</feature>
<dbReference type="Proteomes" id="UP000051883">
    <property type="component" value="Unassembled WGS sequence"/>
</dbReference>
<evidence type="ECO:0008006" key="5">
    <source>
        <dbReference type="Google" id="ProtNLM"/>
    </source>
</evidence>
<gene>
    <name evidence="3" type="ORF">FC31_GL001043</name>
</gene>
<feature type="compositionally biased region" description="Low complexity" evidence="1">
    <location>
        <begin position="38"/>
        <end position="72"/>
    </location>
</feature>
<organism evidence="3 4">
    <name type="scientific">Limosilactobacillus antri DSM 16041</name>
    <dbReference type="NCBI Taxonomy" id="525309"/>
    <lineage>
        <taxon>Bacteria</taxon>
        <taxon>Bacillati</taxon>
        <taxon>Bacillota</taxon>
        <taxon>Bacilli</taxon>
        <taxon>Lactobacillales</taxon>
        <taxon>Lactobacillaceae</taxon>
        <taxon>Limosilactobacillus</taxon>
    </lineage>
</organism>
<feature type="region of interest" description="Disordered" evidence="1">
    <location>
        <begin position="29"/>
        <end position="72"/>
    </location>
</feature>
<keyword evidence="2" id="KW-0732">Signal</keyword>
<sequence>MGGKLIMKKLALIATTCLAGLTLTACGNQHHGSKGADSSSTTSKTVRSSSQKSGSSSVSQSSSSAAASSSSAAVHLTGGQSSIDYITQKMGDQGWTIDGGTYGGAHGAPTDGSYVPYNSVRNDNGDVYYVYQDGRIEKQAE</sequence>
<keyword evidence="4" id="KW-1185">Reference proteome</keyword>
<accession>A0ABR5NY98</accession>
<comment type="caution">
    <text evidence="3">The sequence shown here is derived from an EMBL/GenBank/DDBJ whole genome shotgun (WGS) entry which is preliminary data.</text>
</comment>
<dbReference type="PROSITE" id="PS51257">
    <property type="entry name" value="PROKAR_LIPOPROTEIN"/>
    <property type="match status" value="1"/>
</dbReference>
<evidence type="ECO:0000256" key="1">
    <source>
        <dbReference type="SAM" id="MobiDB-lite"/>
    </source>
</evidence>
<feature type="signal peptide" evidence="2">
    <location>
        <begin position="1"/>
        <end position="19"/>
    </location>
</feature>
<name>A0ABR5NY98_9LACO</name>
<evidence type="ECO:0000256" key="2">
    <source>
        <dbReference type="SAM" id="SignalP"/>
    </source>
</evidence>
<protein>
    <recommendedName>
        <fullName evidence="5">Lipoprotein</fullName>
    </recommendedName>
</protein>
<proteinExistence type="predicted"/>
<evidence type="ECO:0000313" key="4">
    <source>
        <dbReference type="Proteomes" id="UP000051883"/>
    </source>
</evidence>